<organism evidence="2 3">
    <name type="scientific">Actinoplanes lutulentus</name>
    <dbReference type="NCBI Taxonomy" id="1287878"/>
    <lineage>
        <taxon>Bacteria</taxon>
        <taxon>Bacillati</taxon>
        <taxon>Actinomycetota</taxon>
        <taxon>Actinomycetes</taxon>
        <taxon>Micromonosporales</taxon>
        <taxon>Micromonosporaceae</taxon>
        <taxon>Actinoplanes</taxon>
    </lineage>
</organism>
<gene>
    <name evidence="2" type="ORF">B0I29_10136</name>
</gene>
<feature type="region of interest" description="Disordered" evidence="1">
    <location>
        <begin position="462"/>
        <end position="483"/>
    </location>
</feature>
<proteinExistence type="predicted"/>
<keyword evidence="3" id="KW-1185">Reference proteome</keyword>
<reference evidence="2 3" key="1">
    <citation type="submission" date="2018-06" db="EMBL/GenBank/DDBJ databases">
        <title>Genomic Encyclopedia of Type Strains, Phase III (KMG-III): the genomes of soil and plant-associated and newly described type strains.</title>
        <authorList>
            <person name="Whitman W."/>
        </authorList>
    </citation>
    <scope>NUCLEOTIDE SEQUENCE [LARGE SCALE GENOMIC DNA]</scope>
    <source>
        <strain evidence="2 3">CGMCC 4.7090</strain>
    </source>
</reference>
<dbReference type="Proteomes" id="UP000249341">
    <property type="component" value="Unassembled WGS sequence"/>
</dbReference>
<dbReference type="AlphaFoldDB" id="A0A327ZLK6"/>
<dbReference type="Gene3D" id="3.90.176.10">
    <property type="entry name" value="Toxin ADP-ribosyltransferase, Chain A, domain 1"/>
    <property type="match status" value="1"/>
</dbReference>
<name>A0A327ZLK6_9ACTN</name>
<evidence type="ECO:0000256" key="1">
    <source>
        <dbReference type="SAM" id="MobiDB-lite"/>
    </source>
</evidence>
<evidence type="ECO:0000313" key="3">
    <source>
        <dbReference type="Proteomes" id="UP000249341"/>
    </source>
</evidence>
<protein>
    <submittedName>
        <fullName evidence="2">Uncharacterized protein</fullName>
    </submittedName>
</protein>
<sequence length="483" mass="50820">MPSTVSSPTPPPMAPTEEQVTAEQVGDGLLLRTGRDEAEAYRGILRGLPAEAGVRHVLVTEAAGLAVQFPHVLAGSLPDRDVPVRLVTLGSFPGGATTAEAVRYLADLLGVPVSVPVTPLVPGVVPGPLWLTGVPGDQERDEPVWPSSSVHVSERLRMLLARREWPHAGRQRSQPPVPPAAVPLAAVPPVVGQPPVVAPTAVAPLPAPADPLFSRQPAPRAEAPVVRERPVRIDHRAWRETDRAELRARLNGSYDAHMRVVTKTLAEEPGLRTAGARTDLVAGLVAVRAYCAGERDGVNRMLRTGDRDDKAAVVARGAAYGLRSLPTVLGPVFRPGRLGADVLAAYQPGRVLTEPGLLDVRITPATLAGADVQFVIWSVSARRLGRVGGDGPSAALFPPASQFTVLAVDQPDGSTHVPRVLLCDVAGAARGGPVGGYTDRVLHRMRAAGPASTELTEHQEYLSAAPGLDDTGHPYPEGDSDES</sequence>
<evidence type="ECO:0000313" key="2">
    <source>
        <dbReference type="EMBL" id="RAK42906.1"/>
    </source>
</evidence>
<accession>A0A327ZLK6</accession>
<dbReference type="EMBL" id="QLMJ01000001">
    <property type="protein sequence ID" value="RAK42906.1"/>
    <property type="molecule type" value="Genomic_DNA"/>
</dbReference>
<comment type="caution">
    <text evidence="2">The sequence shown here is derived from an EMBL/GenBank/DDBJ whole genome shotgun (WGS) entry which is preliminary data.</text>
</comment>
<feature type="region of interest" description="Disordered" evidence="1">
    <location>
        <begin position="1"/>
        <end position="23"/>
    </location>
</feature>